<dbReference type="Pfam" id="PF00155">
    <property type="entry name" value="Aminotran_1_2"/>
    <property type="match status" value="1"/>
</dbReference>
<dbReference type="FunFam" id="3.40.640.10:FF:000033">
    <property type="entry name" value="Aspartate aminotransferase"/>
    <property type="match status" value="1"/>
</dbReference>
<comment type="similarity">
    <text evidence="2">Belongs to the class-I pyridoxal-phosphate-dependent aminotransferase family.</text>
</comment>
<evidence type="ECO:0000313" key="7">
    <source>
        <dbReference type="EMBL" id="TYR37784.1"/>
    </source>
</evidence>
<dbReference type="PANTHER" id="PTHR43807:SF20">
    <property type="entry name" value="FI04487P"/>
    <property type="match status" value="1"/>
</dbReference>
<reference evidence="7 8" key="1">
    <citation type="submission" date="2019-08" db="EMBL/GenBank/DDBJ databases">
        <title>Phlebobacter frassis gen. nov. sp. nov., a new member of family Sphingobacteriaceae isolated from sand fly rearing media.</title>
        <authorList>
            <person name="Kakumanu M.L."/>
            <person name="Marayati B.F."/>
            <person name="Wada-Katsumata A."/>
            <person name="Wasserberg G."/>
            <person name="Schal C."/>
            <person name="Apperson C.S."/>
            <person name="Ponnusamy L."/>
        </authorList>
    </citation>
    <scope>NUCLEOTIDE SEQUENCE [LARGE SCALE GENOMIC DNA]</scope>
    <source>
        <strain evidence="7 8">SSI9</strain>
    </source>
</reference>
<proteinExistence type="inferred from homology"/>
<dbReference type="GO" id="GO:0016212">
    <property type="term" value="F:kynurenine-oxoglutarate transaminase activity"/>
    <property type="evidence" value="ECO:0007669"/>
    <property type="project" value="TreeGrafter"/>
</dbReference>
<evidence type="ECO:0000256" key="1">
    <source>
        <dbReference type="ARBA" id="ARBA00001933"/>
    </source>
</evidence>
<evidence type="ECO:0000313" key="8">
    <source>
        <dbReference type="Proteomes" id="UP000322362"/>
    </source>
</evidence>
<name>A0A5D4HB42_9SPHI</name>
<sequence>MTESFQSVKFSSKLPKTEVSIFSRMSTLAQQHQAINLSQGFPNYPVSERLISLVEQYMRKGFNQYAPMPGILVLRETIAEKIASLYAVDVDANDEITITSGGTQALFTAIGTVIKPGDETIIFEPAYDSYKPTVELFGGNVVPIRLKAPDFSIDWAEVKSRISERTRLIILNNPTNPSAKIWKKQDFEMLEKLVKDTSIIILSDEVYEHMVYDGLQHCSVLQFPRLRERSFVVASFGKLLHTTGWKLGYAVAPKYFTEEFRKIHQFNVFSSNTPVQFAVADYIKDKSTYLELNAFFQKKRDLMLTGLKASRFKGIPCEGTYFLLIDYAQISDAAELAYAIQLIRQFKVATVPVSAFYSTFFDQNLLRICFAKDDDTLDQSLAILTKL</sequence>
<dbReference type="SUPFAM" id="SSF53383">
    <property type="entry name" value="PLP-dependent transferases"/>
    <property type="match status" value="1"/>
</dbReference>
<organism evidence="7 8">
    <name type="scientific">Sphingobacterium phlebotomi</name>
    <dbReference type="NCBI Taxonomy" id="2605433"/>
    <lineage>
        <taxon>Bacteria</taxon>
        <taxon>Pseudomonadati</taxon>
        <taxon>Bacteroidota</taxon>
        <taxon>Sphingobacteriia</taxon>
        <taxon>Sphingobacteriales</taxon>
        <taxon>Sphingobacteriaceae</taxon>
        <taxon>Sphingobacterium</taxon>
    </lineage>
</organism>
<evidence type="ECO:0000256" key="3">
    <source>
        <dbReference type="ARBA" id="ARBA00022576"/>
    </source>
</evidence>
<feature type="domain" description="Aminotransferase class I/classII large" evidence="6">
    <location>
        <begin position="34"/>
        <end position="380"/>
    </location>
</feature>
<dbReference type="CDD" id="cd00609">
    <property type="entry name" value="AAT_like"/>
    <property type="match status" value="1"/>
</dbReference>
<evidence type="ECO:0000256" key="5">
    <source>
        <dbReference type="ARBA" id="ARBA00022898"/>
    </source>
</evidence>
<dbReference type="InterPro" id="IPR004839">
    <property type="entry name" value="Aminotransferase_I/II_large"/>
</dbReference>
<dbReference type="NCBIfam" id="NF006569">
    <property type="entry name" value="PRK09082.1"/>
    <property type="match status" value="1"/>
</dbReference>
<dbReference type="Gene3D" id="3.40.640.10">
    <property type="entry name" value="Type I PLP-dependent aspartate aminotransferase-like (Major domain)"/>
    <property type="match status" value="1"/>
</dbReference>
<dbReference type="EMBL" id="VTAV01000001">
    <property type="protein sequence ID" value="TYR37784.1"/>
    <property type="molecule type" value="Genomic_DNA"/>
</dbReference>
<dbReference type="InterPro" id="IPR015424">
    <property type="entry name" value="PyrdxlP-dep_Trfase"/>
</dbReference>
<evidence type="ECO:0000256" key="4">
    <source>
        <dbReference type="ARBA" id="ARBA00022679"/>
    </source>
</evidence>
<dbReference type="Proteomes" id="UP000322362">
    <property type="component" value="Unassembled WGS sequence"/>
</dbReference>
<dbReference type="RefSeq" id="WP_148917249.1">
    <property type="nucleotide sequence ID" value="NZ_VTAV01000001.1"/>
</dbReference>
<keyword evidence="4 7" id="KW-0808">Transferase</keyword>
<dbReference type="Gene3D" id="3.90.1150.10">
    <property type="entry name" value="Aspartate Aminotransferase, domain 1"/>
    <property type="match status" value="1"/>
</dbReference>
<evidence type="ECO:0000259" key="6">
    <source>
        <dbReference type="Pfam" id="PF00155"/>
    </source>
</evidence>
<protein>
    <submittedName>
        <fullName evidence="7">Aminotransferase class I/II-fold pyridoxal phosphate-dependent enzyme</fullName>
    </submittedName>
</protein>
<keyword evidence="3 7" id="KW-0032">Aminotransferase</keyword>
<dbReference type="PANTHER" id="PTHR43807">
    <property type="entry name" value="FI04487P"/>
    <property type="match status" value="1"/>
</dbReference>
<dbReference type="GO" id="GO:0030170">
    <property type="term" value="F:pyridoxal phosphate binding"/>
    <property type="evidence" value="ECO:0007669"/>
    <property type="project" value="InterPro"/>
</dbReference>
<keyword evidence="5" id="KW-0663">Pyridoxal phosphate</keyword>
<dbReference type="InterPro" id="IPR015421">
    <property type="entry name" value="PyrdxlP-dep_Trfase_major"/>
</dbReference>
<comment type="cofactor">
    <cofactor evidence="1">
        <name>pyridoxal 5'-phosphate</name>
        <dbReference type="ChEBI" id="CHEBI:597326"/>
    </cofactor>
</comment>
<keyword evidence="8" id="KW-1185">Reference proteome</keyword>
<comment type="caution">
    <text evidence="7">The sequence shown here is derived from an EMBL/GenBank/DDBJ whole genome shotgun (WGS) entry which is preliminary data.</text>
</comment>
<dbReference type="GO" id="GO:0005737">
    <property type="term" value="C:cytoplasm"/>
    <property type="evidence" value="ECO:0007669"/>
    <property type="project" value="TreeGrafter"/>
</dbReference>
<evidence type="ECO:0000256" key="2">
    <source>
        <dbReference type="ARBA" id="ARBA00007441"/>
    </source>
</evidence>
<dbReference type="AlphaFoldDB" id="A0A5D4HB42"/>
<gene>
    <name evidence="7" type="ORF">FXV77_00390</name>
</gene>
<accession>A0A5D4HB42</accession>
<dbReference type="InterPro" id="IPR015422">
    <property type="entry name" value="PyrdxlP-dep_Trfase_small"/>
</dbReference>
<dbReference type="InterPro" id="IPR051326">
    <property type="entry name" value="Kynurenine-oxoglutarate_AT"/>
</dbReference>